<dbReference type="InterPro" id="IPR025110">
    <property type="entry name" value="AMP-bd_C"/>
</dbReference>
<dbReference type="Gene3D" id="3.40.50.12780">
    <property type="entry name" value="N-terminal domain of ligase-like"/>
    <property type="match status" value="1"/>
</dbReference>
<evidence type="ECO:0000256" key="1">
    <source>
        <dbReference type="ARBA" id="ARBA00006432"/>
    </source>
</evidence>
<comment type="similarity">
    <text evidence="1">Belongs to the ATP-dependent AMP-binding enzyme family.</text>
</comment>
<dbReference type="EC" id="6.2.1.44" evidence="4"/>
<evidence type="ECO:0000313" key="9">
    <source>
        <dbReference type="Proteomes" id="UP000035762"/>
    </source>
</evidence>
<dbReference type="PANTHER" id="PTHR43201:SF5">
    <property type="entry name" value="MEDIUM-CHAIN ACYL-COA LIGASE ACSF2, MITOCHONDRIAL"/>
    <property type="match status" value="1"/>
</dbReference>
<feature type="domain" description="AMP-binding enzyme C-terminal" evidence="7">
    <location>
        <begin position="421"/>
        <end position="494"/>
    </location>
</feature>
<dbReference type="AlphaFoldDB" id="A0A090N7R1"/>
<feature type="domain" description="AMP-dependent synthetase/ligase" evidence="6">
    <location>
        <begin position="13"/>
        <end position="371"/>
    </location>
</feature>
<organism evidence="8 9">
    <name type="scientific">Afipia felis</name>
    <name type="common">Cat scratch disease bacillus</name>
    <dbReference type="NCBI Taxonomy" id="1035"/>
    <lineage>
        <taxon>Bacteria</taxon>
        <taxon>Pseudomonadati</taxon>
        <taxon>Pseudomonadota</taxon>
        <taxon>Alphaproteobacteria</taxon>
        <taxon>Hyphomicrobiales</taxon>
        <taxon>Nitrobacteraceae</taxon>
        <taxon>Afipia</taxon>
    </lineage>
</organism>
<protein>
    <recommendedName>
        <fullName evidence="5">3-methylmercaptopropionyl-CoA ligase</fullName>
        <ecNumber evidence="4">6.2.1.44</ecNumber>
    </recommendedName>
</protein>
<evidence type="ECO:0000313" key="8">
    <source>
        <dbReference type="EMBL" id="CEG09043.1"/>
    </source>
</evidence>
<dbReference type="OrthoDB" id="9803968at2"/>
<dbReference type="EMBL" id="CCAZ020000001">
    <property type="protein sequence ID" value="CEG09043.1"/>
    <property type="molecule type" value="Genomic_DNA"/>
</dbReference>
<comment type="catalytic activity">
    <reaction evidence="3">
        <text>3-(methylsulfanyl)propanoate + ATP + CoA = 3-(methylsulfanyl)propanoyl-CoA + AMP + diphosphate</text>
        <dbReference type="Rhea" id="RHEA:43052"/>
        <dbReference type="ChEBI" id="CHEBI:30616"/>
        <dbReference type="ChEBI" id="CHEBI:33019"/>
        <dbReference type="ChEBI" id="CHEBI:49016"/>
        <dbReference type="ChEBI" id="CHEBI:57287"/>
        <dbReference type="ChEBI" id="CHEBI:82815"/>
        <dbReference type="ChEBI" id="CHEBI:456215"/>
        <dbReference type="EC" id="6.2.1.44"/>
    </reaction>
    <physiologicalReaction direction="left-to-right" evidence="3">
        <dbReference type="Rhea" id="RHEA:43053"/>
    </physiologicalReaction>
</comment>
<dbReference type="Proteomes" id="UP000035762">
    <property type="component" value="Unassembled WGS sequence"/>
</dbReference>
<dbReference type="Pfam" id="PF00501">
    <property type="entry name" value="AMP-binding"/>
    <property type="match status" value="1"/>
</dbReference>
<evidence type="ECO:0000256" key="4">
    <source>
        <dbReference type="ARBA" id="ARBA00066616"/>
    </source>
</evidence>
<accession>A0A090N7R1</accession>
<sequence>MLIHQLLQDARDSRPAIIFEGKPLSYAELDDLANQFAHLFGELRLDMGDRVSLLIGNEPLVVAAYFGLFKTGLIANPINNRLTAHEVTFVLDHSQARALITTPEYLSLAQEAIAGLTHKPRLILLGADASVALPVDVFSERDLYRQRRTPRPVDGVTEQTPILLIYTSGTTGRPKGVLLSHANVWADGLALSQGFRMGPDHIALCFMPLFHCNALIVSHISAFIGHGTIVLCRKFSAREHWRLVADYNVSSFSAPPTVLAILLEREAEARDARIKLDFVKTGSAPLTVELATRFENRFGKDILIEGWGLTECTATSTLNPLYAGGRRKVGSVGQALAGQEIAVVDEQGNFLPPESTGELVIRSPTMMLGYFRDEEATRKTIVDGWLHTGDLGRMDREGYVFLVGRKKEIIIRGGENVSPLEIEEVLCRHPSVRDVAVGGLPDRIWGEVVVACVVPNGSVSEQELIAYCRENLADFKVPVKIAIVDELPRNATGKILRRNLAQFFQPEAKEMAS</sequence>
<keyword evidence="2 8" id="KW-0436">Ligase</keyword>
<dbReference type="InterPro" id="IPR020845">
    <property type="entry name" value="AMP-binding_CS"/>
</dbReference>
<comment type="caution">
    <text evidence="8">The sequence shown here is derived from an EMBL/GenBank/DDBJ whole genome shotgun (WGS) entry which is preliminary data.</text>
</comment>
<dbReference type="InterPro" id="IPR000873">
    <property type="entry name" value="AMP-dep_synth/lig_dom"/>
</dbReference>
<dbReference type="InterPro" id="IPR042099">
    <property type="entry name" value="ANL_N_sf"/>
</dbReference>
<dbReference type="RefSeq" id="WP_048756760.1">
    <property type="nucleotide sequence ID" value="NZ_CCAZ020000001.1"/>
</dbReference>
<evidence type="ECO:0000256" key="3">
    <source>
        <dbReference type="ARBA" id="ARBA00051915"/>
    </source>
</evidence>
<dbReference type="GO" id="GO:0031956">
    <property type="term" value="F:medium-chain fatty acid-CoA ligase activity"/>
    <property type="evidence" value="ECO:0007669"/>
    <property type="project" value="TreeGrafter"/>
</dbReference>
<dbReference type="FunFam" id="3.30.300.30:FF:000008">
    <property type="entry name" value="2,3-dihydroxybenzoate-AMP ligase"/>
    <property type="match status" value="1"/>
</dbReference>
<dbReference type="GO" id="GO:0006631">
    <property type="term" value="P:fatty acid metabolic process"/>
    <property type="evidence" value="ECO:0007669"/>
    <property type="project" value="TreeGrafter"/>
</dbReference>
<keyword evidence="9" id="KW-1185">Reference proteome</keyword>
<evidence type="ECO:0000256" key="2">
    <source>
        <dbReference type="ARBA" id="ARBA00022598"/>
    </source>
</evidence>
<dbReference type="SUPFAM" id="SSF56801">
    <property type="entry name" value="Acetyl-CoA synthetase-like"/>
    <property type="match status" value="1"/>
</dbReference>
<dbReference type="PROSITE" id="PS00455">
    <property type="entry name" value="AMP_BINDING"/>
    <property type="match status" value="1"/>
</dbReference>
<name>A0A090N7R1_AFIFE</name>
<proteinExistence type="inferred from homology"/>
<gene>
    <name evidence="8" type="primary">lcfB_3</name>
    <name evidence="8" type="ORF">BN961_02464</name>
</gene>
<dbReference type="Pfam" id="PF13193">
    <property type="entry name" value="AMP-binding_C"/>
    <property type="match status" value="1"/>
</dbReference>
<dbReference type="InterPro" id="IPR045851">
    <property type="entry name" value="AMP-bd_C_sf"/>
</dbReference>
<dbReference type="PANTHER" id="PTHR43201">
    <property type="entry name" value="ACYL-COA SYNTHETASE"/>
    <property type="match status" value="1"/>
</dbReference>
<evidence type="ECO:0000259" key="7">
    <source>
        <dbReference type="Pfam" id="PF13193"/>
    </source>
</evidence>
<evidence type="ECO:0000259" key="6">
    <source>
        <dbReference type="Pfam" id="PF00501"/>
    </source>
</evidence>
<dbReference type="STRING" id="1035.BN961_02464"/>
<reference evidence="8 9" key="1">
    <citation type="journal article" date="2014" name="Genome Announc.">
        <title>Genome Sequence of Afipia felis Strain 76713, Isolated in Hospital Water Using an Amoeba Co-Culture Procedure.</title>
        <authorList>
            <person name="Benamar S."/>
            <person name="La Scola B."/>
            <person name="Croce O."/>
        </authorList>
    </citation>
    <scope>NUCLEOTIDE SEQUENCE [LARGE SCALE GENOMIC DNA]</scope>
    <source>
        <strain evidence="8 9">76713</strain>
    </source>
</reference>
<dbReference type="Gene3D" id="3.30.300.30">
    <property type="match status" value="1"/>
</dbReference>
<evidence type="ECO:0000256" key="5">
    <source>
        <dbReference type="ARBA" id="ARBA00067668"/>
    </source>
</evidence>